<evidence type="ECO:0000256" key="1">
    <source>
        <dbReference type="ARBA" id="ARBA00010541"/>
    </source>
</evidence>
<dbReference type="SUPFAM" id="SSF50494">
    <property type="entry name" value="Trypsin-like serine proteases"/>
    <property type="match status" value="1"/>
</dbReference>
<dbReference type="GO" id="GO:0004252">
    <property type="term" value="F:serine-type endopeptidase activity"/>
    <property type="evidence" value="ECO:0007669"/>
    <property type="project" value="InterPro"/>
</dbReference>
<protein>
    <recommendedName>
        <fullName evidence="5">PDZ domain-containing protein</fullName>
    </recommendedName>
</protein>
<dbReference type="AlphaFoldDB" id="A0A919XYI8"/>
<dbReference type="PANTHER" id="PTHR43343">
    <property type="entry name" value="PEPTIDASE S12"/>
    <property type="match status" value="1"/>
</dbReference>
<evidence type="ECO:0000256" key="3">
    <source>
        <dbReference type="ARBA" id="ARBA00022801"/>
    </source>
</evidence>
<accession>A0A919XYI8</accession>
<dbReference type="InterPro" id="IPR036034">
    <property type="entry name" value="PDZ_sf"/>
</dbReference>
<dbReference type="SUPFAM" id="SSF50156">
    <property type="entry name" value="PDZ domain-like"/>
    <property type="match status" value="1"/>
</dbReference>
<dbReference type="Proteomes" id="UP000681162">
    <property type="component" value="Unassembled WGS sequence"/>
</dbReference>
<dbReference type="InterPro" id="IPR009003">
    <property type="entry name" value="Peptidase_S1_PA"/>
</dbReference>
<sequence>MGLFDDDFYSTKVARPRGGMRLRRSKEEPHRWKAHARSGGWAPWKISLLSSLCGAFVAVLLFSLFTGLPSSSPSSSSQGHLTTLGATDPYERISTAAAKVAPAVVSILNYNDDTVNAEQSALGSGVIFKKTKDKAYIITNTHVIADASNLEVITSDGSSHKAKAVGQDSINDIAVLEIDGKGIESVIDLGDSSKLRYGETVIAVGNPLGLGGTLTSGIVSYTNRLIPISLNQDGIYDWEQEVIQTSAAINEGNSGGALADLNGQLIGINTMKISDMGVEGLGFAIPVNDVMKTVDDLMLHGKVVRPYLGVYTLDLSNPYAGITHEQREDLKLPAHVNDGVIVLEAHGPAKDAGLQLNDVIIQLDKQTIDSTKELRRYLYDNKKINEEMEVSFYRDGELRSTTVKLSDKPSDKEIAEEESK</sequence>
<proteinExistence type="inferred from homology"/>
<evidence type="ECO:0000313" key="6">
    <source>
        <dbReference type="EMBL" id="GIO39210.1"/>
    </source>
</evidence>
<gene>
    <name evidence="6" type="ORF">J41TS12_40710</name>
</gene>
<dbReference type="InterPro" id="IPR043504">
    <property type="entry name" value="Peptidase_S1_PA_chymotrypsin"/>
</dbReference>
<dbReference type="Pfam" id="PF13365">
    <property type="entry name" value="Trypsin_2"/>
    <property type="match status" value="1"/>
</dbReference>
<dbReference type="Pfam" id="PF13180">
    <property type="entry name" value="PDZ_2"/>
    <property type="match status" value="1"/>
</dbReference>
<dbReference type="InterPro" id="IPR001940">
    <property type="entry name" value="Peptidase_S1C"/>
</dbReference>
<organism evidence="6 7">
    <name type="scientific">Paenibacillus antibioticophila</name>
    <dbReference type="NCBI Taxonomy" id="1274374"/>
    <lineage>
        <taxon>Bacteria</taxon>
        <taxon>Bacillati</taxon>
        <taxon>Bacillota</taxon>
        <taxon>Bacilli</taxon>
        <taxon>Bacillales</taxon>
        <taxon>Paenibacillaceae</taxon>
        <taxon>Paenibacillus</taxon>
    </lineage>
</organism>
<evidence type="ECO:0000259" key="5">
    <source>
        <dbReference type="Pfam" id="PF13180"/>
    </source>
</evidence>
<evidence type="ECO:0000256" key="4">
    <source>
        <dbReference type="ARBA" id="ARBA00022825"/>
    </source>
</evidence>
<comment type="similarity">
    <text evidence="1">Belongs to the peptidase S1C family.</text>
</comment>
<dbReference type="Gene3D" id="2.30.42.10">
    <property type="match status" value="1"/>
</dbReference>
<evidence type="ECO:0000313" key="7">
    <source>
        <dbReference type="Proteomes" id="UP000681162"/>
    </source>
</evidence>
<name>A0A919XYI8_9BACL</name>
<dbReference type="RefSeq" id="WP_212942264.1">
    <property type="nucleotide sequence ID" value="NZ_BORR01000019.1"/>
</dbReference>
<dbReference type="Gene3D" id="2.40.10.10">
    <property type="entry name" value="Trypsin-like serine proteases"/>
    <property type="match status" value="2"/>
</dbReference>
<keyword evidence="3" id="KW-0378">Hydrolase</keyword>
<dbReference type="PANTHER" id="PTHR43343:SF3">
    <property type="entry name" value="PROTEASE DO-LIKE 8, CHLOROPLASTIC"/>
    <property type="match status" value="1"/>
</dbReference>
<dbReference type="InterPro" id="IPR001478">
    <property type="entry name" value="PDZ"/>
</dbReference>
<keyword evidence="7" id="KW-1185">Reference proteome</keyword>
<dbReference type="PRINTS" id="PR00834">
    <property type="entry name" value="PROTEASES2C"/>
</dbReference>
<dbReference type="GO" id="GO:0006508">
    <property type="term" value="P:proteolysis"/>
    <property type="evidence" value="ECO:0007669"/>
    <property type="project" value="UniProtKB-KW"/>
</dbReference>
<evidence type="ECO:0000256" key="2">
    <source>
        <dbReference type="ARBA" id="ARBA00022670"/>
    </source>
</evidence>
<comment type="caution">
    <text evidence="6">The sequence shown here is derived from an EMBL/GenBank/DDBJ whole genome shotgun (WGS) entry which is preliminary data.</text>
</comment>
<dbReference type="InterPro" id="IPR051201">
    <property type="entry name" value="Chloro_Bact_Ser_Proteases"/>
</dbReference>
<reference evidence="6 7" key="1">
    <citation type="submission" date="2021-03" db="EMBL/GenBank/DDBJ databases">
        <title>Antimicrobial resistance genes in bacteria isolated from Japanese honey, and their potential for conferring macrolide and lincosamide resistance in the American foulbrood pathogen Paenibacillus larvae.</title>
        <authorList>
            <person name="Okamoto M."/>
            <person name="Kumagai M."/>
            <person name="Kanamori H."/>
            <person name="Takamatsu D."/>
        </authorList>
    </citation>
    <scope>NUCLEOTIDE SEQUENCE [LARGE SCALE GENOMIC DNA]</scope>
    <source>
        <strain evidence="6 7">J41TS12</strain>
    </source>
</reference>
<feature type="domain" description="PDZ" evidence="5">
    <location>
        <begin position="329"/>
        <end position="405"/>
    </location>
</feature>
<dbReference type="EMBL" id="BORR01000019">
    <property type="protein sequence ID" value="GIO39210.1"/>
    <property type="molecule type" value="Genomic_DNA"/>
</dbReference>
<keyword evidence="4" id="KW-0720">Serine protease</keyword>
<keyword evidence="2" id="KW-0645">Protease</keyword>